<evidence type="ECO:0000313" key="2">
    <source>
        <dbReference type="EMBL" id="ELQ37270.1"/>
    </source>
</evidence>
<gene>
    <name evidence="2" type="ORF">OOU_Y34scaffold00608g37</name>
</gene>
<dbReference type="AlphaFoldDB" id="A0AA97NVV2"/>
<evidence type="ECO:0000256" key="1">
    <source>
        <dbReference type="SAM" id="MobiDB-lite"/>
    </source>
</evidence>
<reference evidence="2" key="1">
    <citation type="journal article" date="2012" name="PLoS Genet.">
        <title>Comparative analysis of the genomes of two field isolates of the rice blast fungus Magnaporthe oryzae.</title>
        <authorList>
            <person name="Xue M."/>
            <person name="Yang J."/>
            <person name="Li Z."/>
            <person name="Hu S."/>
            <person name="Yao N."/>
            <person name="Dean R.A."/>
            <person name="Zhao W."/>
            <person name="Shen M."/>
            <person name="Zhang H."/>
            <person name="Li C."/>
            <person name="Liu L."/>
            <person name="Cao L."/>
            <person name="Xu X."/>
            <person name="Xing Y."/>
            <person name="Hsiang T."/>
            <person name="Zhang Z."/>
            <person name="Xu J.R."/>
            <person name="Peng Y.L."/>
        </authorList>
    </citation>
    <scope>NUCLEOTIDE SEQUENCE</scope>
    <source>
        <strain evidence="2">Y34</strain>
    </source>
</reference>
<proteinExistence type="predicted"/>
<name>A0AA97NVV2_PYRO3</name>
<protein>
    <submittedName>
        <fullName evidence="2">Uncharacterized protein</fullName>
    </submittedName>
</protein>
<feature type="region of interest" description="Disordered" evidence="1">
    <location>
        <begin position="1"/>
        <end position="28"/>
    </location>
</feature>
<sequence length="28" mass="3127">MKRADYKNSPSNVSNQQTQLVVASSMRS</sequence>
<dbReference type="Proteomes" id="UP000011086">
    <property type="component" value="Unassembled WGS sequence"/>
</dbReference>
<accession>A0AA97NVV2</accession>
<dbReference type="EMBL" id="JH793781">
    <property type="protein sequence ID" value="ELQ37270.1"/>
    <property type="molecule type" value="Genomic_DNA"/>
</dbReference>
<organism evidence="2">
    <name type="scientific">Pyricularia oryzae (strain Y34)</name>
    <name type="common">Rice blast fungus</name>
    <name type="synonym">Magnaporthe oryzae</name>
    <dbReference type="NCBI Taxonomy" id="1143189"/>
    <lineage>
        <taxon>Eukaryota</taxon>
        <taxon>Fungi</taxon>
        <taxon>Dikarya</taxon>
        <taxon>Ascomycota</taxon>
        <taxon>Pezizomycotina</taxon>
        <taxon>Sordariomycetes</taxon>
        <taxon>Sordariomycetidae</taxon>
        <taxon>Magnaporthales</taxon>
        <taxon>Pyriculariaceae</taxon>
        <taxon>Pyricularia</taxon>
    </lineage>
</organism>
<feature type="compositionally biased region" description="Polar residues" evidence="1">
    <location>
        <begin position="8"/>
        <end position="28"/>
    </location>
</feature>